<feature type="region of interest" description="Disordered" evidence="1">
    <location>
        <begin position="55"/>
        <end position="117"/>
    </location>
</feature>
<dbReference type="AlphaFoldDB" id="A0AAN7ZB43"/>
<sequence>MVRPTIQHSAGKAESAARHDSQESEDNGYTPLSSPKLSSDDYAIPRAEFVFRFDPDMALPTVEGSSSSEGAYHISMPSSPSTPAPSPPITPSRSASSSVSTPTTIGRGDDVNHLGSQLRGMRFSTAGSKLNMTSMSGALQDVVAGRDNRSSPLLDPLPSSSLSPSPLNAQRRRSRTRSNVGKHNVNDEVPPNDRFNNPAFQKALQDTKESVNKLARVLESSAVHNEPDSVMQRLCNQAKDLSQFACPSRRTVGFVGDSGAGKSSLLNSLLDCHDLARSSNGGSACTCVVTEFHFHRDKNFAIEVETFSDAELMPQLRSLLQDYRHFNLNKDSFEPHELVELEKRAGIARDTFQAMFPGTFIDKSTLIRDTEQGSLSTLNSWVQSFDQSRIPERQSELGLEECSSLLMQLSSDVPSGGTSLWPWIKKIKVYSDAHILSKGLILVDLPGLRDLNTARRNITERYLLKCDEIFVVAAEGRATTDEGVKSVIELAKKAKLSEVGIICTRSDEIKPTEALKDWKGTRAGKQVQEKLDVIKQEKSTNKNLSDDIHSFDEFIDDLSPEEVEDLSRLERAKRLSNAKLHNAEFDLQKLLITTRNTIVEKKLVGQYQHEVPGNGLRVFCASNTIYWDWRQENRDQSMPHLVLSGVLKIRQHCMSMVSESQYAAATKYMRDDVGVLLGELDLWVQSGQGSLSAERKEKIRRTLDTLERKLNLELCGRLSGLNIANSYKREFDTKLYQLQGDRVNGWNATAKHASDDWTAIGFRNWNEEIIEQMVADLSPPWDQLQLNLNKKRDDTTEFLDDLFEEADTYLESELNDSPETADSISSTLRALERVLAADIENTMDDLKVNLRTLRTDALSGIRTSFIGKAMENAYNNARLECGGGSDARRKAIINSAARRPGLFIDLLRSFKRDFDEYVNDAQDKIQEVASSHFDAIRDTFDIVRNENAALECEMDPEFRRRVEGATKMYQGRGEGHYDAILF</sequence>
<protein>
    <submittedName>
        <fullName evidence="4">Uncharacterized protein</fullName>
    </submittedName>
</protein>
<feature type="domain" description="DUF7605" evidence="3">
    <location>
        <begin position="759"/>
        <end position="903"/>
    </location>
</feature>
<dbReference type="InterPro" id="IPR027417">
    <property type="entry name" value="P-loop_NTPase"/>
</dbReference>
<accession>A0AAN7ZB43</accession>
<evidence type="ECO:0000259" key="3">
    <source>
        <dbReference type="Pfam" id="PF24564"/>
    </source>
</evidence>
<dbReference type="PANTHER" id="PTHR36681:SF3">
    <property type="entry name" value="NUCLEAR GTPASE, GERMINAL CENTER-ASSOCIATED, TANDEM DUPLICATE 3"/>
    <property type="match status" value="1"/>
</dbReference>
<dbReference type="Pfam" id="PF00350">
    <property type="entry name" value="Dynamin_N"/>
    <property type="match status" value="1"/>
</dbReference>
<dbReference type="EMBL" id="JAWHQM010000087">
    <property type="protein sequence ID" value="KAK5636992.1"/>
    <property type="molecule type" value="Genomic_DNA"/>
</dbReference>
<dbReference type="PANTHER" id="PTHR36681">
    <property type="entry name" value="NUCLEAR GTPASE, GERMINAL CENTER-ASSOCIATED, TANDEM DUPLICATE 3"/>
    <property type="match status" value="1"/>
</dbReference>
<organism evidence="4 5">
    <name type="scientific">Xylaria bambusicola</name>
    <dbReference type="NCBI Taxonomy" id="326684"/>
    <lineage>
        <taxon>Eukaryota</taxon>
        <taxon>Fungi</taxon>
        <taxon>Dikarya</taxon>
        <taxon>Ascomycota</taxon>
        <taxon>Pezizomycotina</taxon>
        <taxon>Sordariomycetes</taxon>
        <taxon>Xylariomycetidae</taxon>
        <taxon>Xylariales</taxon>
        <taxon>Xylariaceae</taxon>
        <taxon>Xylaria</taxon>
    </lineage>
</organism>
<evidence type="ECO:0000313" key="5">
    <source>
        <dbReference type="Proteomes" id="UP001305414"/>
    </source>
</evidence>
<feature type="domain" description="Dynamin N-terminal" evidence="2">
    <location>
        <begin position="252"/>
        <end position="492"/>
    </location>
</feature>
<feature type="compositionally biased region" description="Low complexity" evidence="1">
    <location>
        <begin position="150"/>
        <end position="167"/>
    </location>
</feature>
<dbReference type="InterPro" id="IPR056024">
    <property type="entry name" value="DUF7605"/>
</dbReference>
<evidence type="ECO:0000313" key="4">
    <source>
        <dbReference type="EMBL" id="KAK5636992.1"/>
    </source>
</evidence>
<dbReference type="SUPFAM" id="SSF52540">
    <property type="entry name" value="P-loop containing nucleoside triphosphate hydrolases"/>
    <property type="match status" value="1"/>
</dbReference>
<reference evidence="4 5" key="1">
    <citation type="submission" date="2023-10" db="EMBL/GenBank/DDBJ databases">
        <title>Draft genome sequence of Xylaria bambusicola isolate GMP-LS, the root and basal stem rot pathogen of sugarcane in Indonesia.</title>
        <authorList>
            <person name="Selvaraj P."/>
            <person name="Muralishankar V."/>
            <person name="Muruganantham S."/>
            <person name="Sp S."/>
            <person name="Haryani S."/>
            <person name="Lau K.J.X."/>
            <person name="Naqvi N.I."/>
        </authorList>
    </citation>
    <scope>NUCLEOTIDE SEQUENCE [LARGE SCALE GENOMIC DNA]</scope>
    <source>
        <strain evidence="4">GMP-LS</strain>
    </source>
</reference>
<name>A0AAN7ZB43_9PEZI</name>
<keyword evidence="5" id="KW-1185">Reference proteome</keyword>
<evidence type="ECO:0000256" key="1">
    <source>
        <dbReference type="SAM" id="MobiDB-lite"/>
    </source>
</evidence>
<comment type="caution">
    <text evidence="4">The sequence shown here is derived from an EMBL/GenBank/DDBJ whole genome shotgun (WGS) entry which is preliminary data.</text>
</comment>
<feature type="compositionally biased region" description="Low complexity" evidence="1">
    <location>
        <begin position="91"/>
        <end position="104"/>
    </location>
</feature>
<dbReference type="Gene3D" id="3.40.50.300">
    <property type="entry name" value="P-loop containing nucleotide triphosphate hydrolases"/>
    <property type="match status" value="2"/>
</dbReference>
<dbReference type="InterPro" id="IPR045063">
    <property type="entry name" value="Dynamin_N"/>
</dbReference>
<feature type="region of interest" description="Disordered" evidence="1">
    <location>
        <begin position="147"/>
        <end position="195"/>
    </location>
</feature>
<proteinExistence type="predicted"/>
<dbReference type="Pfam" id="PF24564">
    <property type="entry name" value="DUF7605"/>
    <property type="match status" value="1"/>
</dbReference>
<gene>
    <name evidence="4" type="ORF">RRF57_012704</name>
</gene>
<evidence type="ECO:0000259" key="2">
    <source>
        <dbReference type="Pfam" id="PF00350"/>
    </source>
</evidence>
<dbReference type="Proteomes" id="UP001305414">
    <property type="component" value="Unassembled WGS sequence"/>
</dbReference>
<feature type="region of interest" description="Disordered" evidence="1">
    <location>
        <begin position="1"/>
        <end position="39"/>
    </location>
</feature>
<feature type="compositionally biased region" description="Pro residues" evidence="1">
    <location>
        <begin position="80"/>
        <end position="90"/>
    </location>
</feature>